<proteinExistence type="predicted"/>
<feature type="region of interest" description="Disordered" evidence="1">
    <location>
        <begin position="1"/>
        <end position="32"/>
    </location>
</feature>
<dbReference type="Proteomes" id="UP000075884">
    <property type="component" value="Unassembled WGS sequence"/>
</dbReference>
<evidence type="ECO:0000313" key="3">
    <source>
        <dbReference type="Proteomes" id="UP000075884"/>
    </source>
</evidence>
<dbReference type="AlphaFoldDB" id="A0A182NWS9"/>
<sequence>MRPERSNHDHNVAVRRQYAKEDNTQLNHFRTE</sequence>
<dbReference type="EnsemblMetazoa" id="ADIR014339-RA">
    <property type="protein sequence ID" value="ADIR014339-PA"/>
    <property type="gene ID" value="ADIR014339"/>
</dbReference>
<reference evidence="2" key="2">
    <citation type="submission" date="2020-05" db="UniProtKB">
        <authorList>
            <consortium name="EnsemblMetazoa"/>
        </authorList>
    </citation>
    <scope>IDENTIFICATION</scope>
    <source>
        <strain evidence="2">WRAIR2</strain>
    </source>
</reference>
<evidence type="ECO:0000313" key="2">
    <source>
        <dbReference type="EnsemblMetazoa" id="ADIR014339-PA"/>
    </source>
</evidence>
<reference evidence="3" key="1">
    <citation type="submission" date="2013-03" db="EMBL/GenBank/DDBJ databases">
        <title>The Genome Sequence of Anopheles dirus WRAIR2.</title>
        <authorList>
            <consortium name="The Broad Institute Genomics Platform"/>
            <person name="Neafsey D.E."/>
            <person name="Walton C."/>
            <person name="Walker B."/>
            <person name="Young S.K."/>
            <person name="Zeng Q."/>
            <person name="Gargeya S."/>
            <person name="Fitzgerald M."/>
            <person name="Haas B."/>
            <person name="Abouelleil A."/>
            <person name="Allen A.W."/>
            <person name="Alvarado L."/>
            <person name="Arachchi H.M."/>
            <person name="Berlin A.M."/>
            <person name="Chapman S.B."/>
            <person name="Gainer-Dewar J."/>
            <person name="Goldberg J."/>
            <person name="Griggs A."/>
            <person name="Gujja S."/>
            <person name="Hansen M."/>
            <person name="Howarth C."/>
            <person name="Imamovic A."/>
            <person name="Ireland A."/>
            <person name="Larimer J."/>
            <person name="McCowan C."/>
            <person name="Murphy C."/>
            <person name="Pearson M."/>
            <person name="Poon T.W."/>
            <person name="Priest M."/>
            <person name="Roberts A."/>
            <person name="Saif S."/>
            <person name="Shea T."/>
            <person name="Sisk P."/>
            <person name="Sykes S."/>
            <person name="Wortman J."/>
            <person name="Nusbaum C."/>
            <person name="Birren B."/>
        </authorList>
    </citation>
    <scope>NUCLEOTIDE SEQUENCE [LARGE SCALE GENOMIC DNA]</scope>
    <source>
        <strain evidence="3">WRAIR2</strain>
    </source>
</reference>
<accession>A0A182NWS9</accession>
<organism evidence="2 3">
    <name type="scientific">Anopheles dirus</name>
    <dbReference type="NCBI Taxonomy" id="7168"/>
    <lineage>
        <taxon>Eukaryota</taxon>
        <taxon>Metazoa</taxon>
        <taxon>Ecdysozoa</taxon>
        <taxon>Arthropoda</taxon>
        <taxon>Hexapoda</taxon>
        <taxon>Insecta</taxon>
        <taxon>Pterygota</taxon>
        <taxon>Neoptera</taxon>
        <taxon>Endopterygota</taxon>
        <taxon>Diptera</taxon>
        <taxon>Nematocera</taxon>
        <taxon>Culicoidea</taxon>
        <taxon>Culicidae</taxon>
        <taxon>Anophelinae</taxon>
        <taxon>Anopheles</taxon>
    </lineage>
</organism>
<keyword evidence="3" id="KW-1185">Reference proteome</keyword>
<dbReference type="VEuPathDB" id="VectorBase:ADIR014339"/>
<evidence type="ECO:0000256" key="1">
    <source>
        <dbReference type="SAM" id="MobiDB-lite"/>
    </source>
</evidence>
<protein>
    <submittedName>
        <fullName evidence="2">Uncharacterized protein</fullName>
    </submittedName>
</protein>
<name>A0A182NWS9_9DIPT</name>